<feature type="binding site" evidence="2">
    <location>
        <position position="39"/>
    </location>
    <ligand>
        <name>CoA</name>
        <dbReference type="ChEBI" id="CHEBI:57287"/>
    </ligand>
</feature>
<evidence type="ECO:0000256" key="2">
    <source>
        <dbReference type="PIRSR" id="PIRSR603542-1"/>
    </source>
</evidence>
<feature type="binding site" evidence="2">
    <location>
        <position position="47"/>
    </location>
    <ligand>
        <name>CoA</name>
        <dbReference type="ChEBI" id="CHEBI:57287"/>
    </ligand>
</feature>
<evidence type="ECO:0000313" key="6">
    <source>
        <dbReference type="EMBL" id="BAV55989.1"/>
    </source>
</evidence>
<feature type="binding site" evidence="3">
    <location>
        <position position="105"/>
    </location>
    <ligand>
        <name>Mg(2+)</name>
        <dbReference type="ChEBI" id="CHEBI:18420"/>
    </ligand>
</feature>
<evidence type="ECO:0000259" key="5">
    <source>
        <dbReference type="Pfam" id="PF17837"/>
    </source>
</evidence>
<dbReference type="PANTHER" id="PTHR38096:SF1">
    <property type="entry name" value="ENTEROBACTIN SYNTHASE COMPONENT D"/>
    <property type="match status" value="1"/>
</dbReference>
<keyword evidence="3" id="KW-0479">Metal-binding</keyword>
<feature type="binding site" evidence="2">
    <location>
        <position position="145"/>
    </location>
    <ligand>
        <name>CoA</name>
        <dbReference type="ChEBI" id="CHEBI:57287"/>
    </ligand>
</feature>
<feature type="binding site" evidence="2">
    <location>
        <begin position="83"/>
        <end position="84"/>
    </location>
    <ligand>
        <name>CoA</name>
        <dbReference type="ChEBI" id="CHEBI:57287"/>
    </ligand>
</feature>
<dbReference type="AlphaFoldDB" id="A0A1B4Z992"/>
<accession>A0A1B4Z992</accession>
<sequence length="232" mass="25254">MIEKILPSWVAAEEAFDDPPDATLFPEEEAFIAPAVDKRRREFTTARHCARRALARLGLPPAPILPGERGAPRWPPGVAGAITHCAGYRAAALSLDALTVGIDAEPDEPLPHGILADIALDRERAALARLGGGVHWDRLLFCAKETVYKAWFPLTRRWLDFDEAQITLSPTGTFTARFLVPGPWVLGQELTGFAGRWLASGGLLMTAITLCPTDLSRVRTHAYGRSVGARPD</sequence>
<protein>
    <submittedName>
        <fullName evidence="6">4'-phosphopantetheinyl transferase</fullName>
    </submittedName>
</protein>
<dbReference type="InterPro" id="IPR008278">
    <property type="entry name" value="4-PPantetheinyl_Trfase_dom"/>
</dbReference>
<dbReference type="GO" id="GO:0009366">
    <property type="term" value="C:enterobactin synthetase complex"/>
    <property type="evidence" value="ECO:0007669"/>
    <property type="project" value="InterPro"/>
</dbReference>
<dbReference type="GO" id="GO:0005886">
    <property type="term" value="C:plasma membrane"/>
    <property type="evidence" value="ECO:0007669"/>
    <property type="project" value="TreeGrafter"/>
</dbReference>
<feature type="binding site" evidence="2">
    <location>
        <position position="149"/>
    </location>
    <ligand>
        <name>CoA</name>
        <dbReference type="ChEBI" id="CHEBI:57287"/>
    </ligand>
</feature>
<feature type="binding site" evidence="2">
    <location>
        <position position="103"/>
    </location>
    <ligand>
        <name>CoA</name>
        <dbReference type="ChEBI" id="CHEBI:57287"/>
    </ligand>
</feature>
<dbReference type="SUPFAM" id="SSF56214">
    <property type="entry name" value="4'-phosphopantetheinyl transferase"/>
    <property type="match status" value="1"/>
</dbReference>
<dbReference type="Pfam" id="PF17837">
    <property type="entry name" value="4PPT_N"/>
    <property type="match status" value="1"/>
</dbReference>
<feature type="domain" description="4'-phosphopantetheinyl transferase N-terminal" evidence="5">
    <location>
        <begin position="27"/>
        <end position="93"/>
    </location>
</feature>
<name>A0A1B4Z992_9ACTN</name>
<dbReference type="Pfam" id="PF01648">
    <property type="entry name" value="ACPS"/>
    <property type="match status" value="1"/>
</dbReference>
<feature type="binding site" evidence="2">
    <location>
        <position position="159"/>
    </location>
    <ligand>
        <name>CoA</name>
        <dbReference type="ChEBI" id="CHEBI:57287"/>
    </ligand>
</feature>
<dbReference type="Gene3D" id="3.90.470.20">
    <property type="entry name" value="4'-phosphopantetheinyl transferase domain"/>
    <property type="match status" value="1"/>
</dbReference>
<evidence type="ECO:0000256" key="1">
    <source>
        <dbReference type="ARBA" id="ARBA00022679"/>
    </source>
</evidence>
<proteinExistence type="predicted"/>
<feature type="binding site" evidence="3">
    <location>
        <position position="104"/>
    </location>
    <ligand>
        <name>Mg(2+)</name>
        <dbReference type="ChEBI" id="CHEBI:18420"/>
    </ligand>
</feature>
<dbReference type="PRINTS" id="PR01399">
    <property type="entry name" value="ENTSNTHTASED"/>
</dbReference>
<dbReference type="EMBL" id="LC095592">
    <property type="protein sequence ID" value="BAV55989.1"/>
    <property type="molecule type" value="Genomic_DNA"/>
</dbReference>
<gene>
    <name evidence="6" type="primary">flvA</name>
</gene>
<evidence type="ECO:0000259" key="4">
    <source>
        <dbReference type="Pfam" id="PF01648"/>
    </source>
</evidence>
<organism evidence="6">
    <name type="scientific">Actinomadura fulva subsp. indica</name>
    <dbReference type="NCBI Taxonomy" id="1752060"/>
    <lineage>
        <taxon>Bacteria</taxon>
        <taxon>Bacillati</taxon>
        <taxon>Actinomycetota</taxon>
        <taxon>Actinomycetes</taxon>
        <taxon>Streptosporangiales</taxon>
        <taxon>Thermomonosporaceae</taxon>
        <taxon>Actinomadura</taxon>
    </lineage>
</organism>
<comment type="cofactor">
    <cofactor evidence="3">
        <name>Mg(2+)</name>
        <dbReference type="ChEBI" id="CHEBI:18420"/>
    </cofactor>
</comment>
<keyword evidence="1 6" id="KW-0808">Transferase</keyword>
<feature type="binding site" evidence="3">
    <location>
        <position position="103"/>
    </location>
    <ligand>
        <name>Mg(2+)</name>
        <dbReference type="ChEBI" id="CHEBI:18420"/>
    </ligand>
</feature>
<dbReference type="GO" id="GO:0009239">
    <property type="term" value="P:enterobactin biosynthetic process"/>
    <property type="evidence" value="ECO:0007669"/>
    <property type="project" value="InterPro"/>
</dbReference>
<dbReference type="InterPro" id="IPR041354">
    <property type="entry name" value="4PPT_N"/>
</dbReference>
<reference evidence="6" key="1">
    <citation type="journal article" date="2016" name="Biosci. Biotechnol. Biochem.">
        <title>Identification of the Fluvirucin B2 (Sch 38518) Biosynthetic Gene Cluster from Actinomadura fulva subsp. indica ATCC 53714: substrate Specificity of the ?-Amino Acid Selective Adenylating Enzyme FlvN.</title>
        <authorList>
            <person name="Miyanaga A."/>
            <person name="Hayakawa Y."/>
            <person name="Numakura M."/>
            <person name="Hashimoto J."/>
            <person name="Teruya K."/>
            <person name="Hirano T."/>
            <person name="Shin-ya K."/>
            <person name="Kudo F."/>
            <person name="Eguchi T."/>
        </authorList>
    </citation>
    <scope>NUCLEOTIDE SEQUENCE</scope>
    <source>
        <strain evidence="6">ATCC 53714</strain>
    </source>
</reference>
<dbReference type="GO" id="GO:0000287">
    <property type="term" value="F:magnesium ion binding"/>
    <property type="evidence" value="ECO:0007669"/>
    <property type="project" value="InterPro"/>
</dbReference>
<evidence type="ECO:0000256" key="3">
    <source>
        <dbReference type="PIRSR" id="PIRSR603542-2"/>
    </source>
</evidence>
<feature type="domain" description="4'-phosphopantetheinyl transferase" evidence="4">
    <location>
        <begin position="100"/>
        <end position="179"/>
    </location>
</feature>
<keyword evidence="3" id="KW-0460">Magnesium</keyword>
<dbReference type="InterPro" id="IPR037143">
    <property type="entry name" value="4-PPantetheinyl_Trfase_dom_sf"/>
</dbReference>
<dbReference type="GO" id="GO:0008897">
    <property type="term" value="F:holo-[acyl-carrier-protein] synthase activity"/>
    <property type="evidence" value="ECO:0007669"/>
    <property type="project" value="InterPro"/>
</dbReference>
<dbReference type="PANTHER" id="PTHR38096">
    <property type="entry name" value="ENTEROBACTIN SYNTHASE COMPONENT D"/>
    <property type="match status" value="1"/>
</dbReference>
<dbReference type="InterPro" id="IPR003542">
    <property type="entry name" value="Enbac_synth_compD-like"/>
</dbReference>